<evidence type="ECO:0000313" key="3">
    <source>
        <dbReference type="Proteomes" id="UP000672039"/>
    </source>
</evidence>
<evidence type="ECO:0000256" key="1">
    <source>
        <dbReference type="SAM" id="MobiDB-lite"/>
    </source>
</evidence>
<dbReference type="EMBL" id="CP072801">
    <property type="protein sequence ID" value="QTR46459.1"/>
    <property type="molecule type" value="Genomic_DNA"/>
</dbReference>
<gene>
    <name evidence="2" type="ORF">J9253_00385</name>
</gene>
<proteinExistence type="predicted"/>
<protein>
    <submittedName>
        <fullName evidence="2">Uncharacterized protein</fullName>
    </submittedName>
</protein>
<reference evidence="2 3" key="1">
    <citation type="submission" date="2021-04" db="EMBL/GenBank/DDBJ databases">
        <title>Genomics, taxonomy and metabolism of representatives of sulfur bacteria of the genus Thiothrix: Thiothrix fructosivorans QT, Thiothrix unzii A1T and three new species, Thiothrix subterranea sp. nov., Thiothrix litoralis sp. nov. and 'Candidatus Thiothrix anitrata' sp. nov.</title>
        <authorList>
            <person name="Ravin N.V."/>
            <person name="Smolyakov D."/>
            <person name="Rudenko T.S."/>
            <person name="Mardanov A.V."/>
            <person name="Beletsky A.V."/>
            <person name="Markov N.D."/>
            <person name="Fomenkov A.I."/>
            <person name="Roberts R.J."/>
            <person name="Karnachuk O.V."/>
            <person name="Novikov A."/>
            <person name="Grabovich M.Y."/>
        </authorList>
    </citation>
    <scope>NUCLEOTIDE SEQUENCE [LARGE SCALE GENOMIC DNA]</scope>
    <source>
        <strain evidence="2 3">AS</strain>
    </source>
</reference>
<name>A0ABX7WRZ8_9GAMM</name>
<evidence type="ECO:0000313" key="2">
    <source>
        <dbReference type="EMBL" id="QTR46459.1"/>
    </source>
</evidence>
<feature type="compositionally biased region" description="Acidic residues" evidence="1">
    <location>
        <begin position="16"/>
        <end position="27"/>
    </location>
</feature>
<keyword evidence="3" id="KW-1185">Reference proteome</keyword>
<dbReference type="Proteomes" id="UP000672039">
    <property type="component" value="Chromosome"/>
</dbReference>
<dbReference type="RefSeq" id="WP_210222795.1">
    <property type="nucleotide sequence ID" value="NZ_CP072801.1"/>
</dbReference>
<accession>A0ABX7WRZ8</accession>
<organism evidence="2 3">
    <name type="scientific">Thiothrix litoralis</name>
    <dbReference type="NCBI Taxonomy" id="2891210"/>
    <lineage>
        <taxon>Bacteria</taxon>
        <taxon>Pseudomonadati</taxon>
        <taxon>Pseudomonadota</taxon>
        <taxon>Gammaproteobacteria</taxon>
        <taxon>Thiotrichales</taxon>
        <taxon>Thiotrichaceae</taxon>
        <taxon>Thiothrix</taxon>
    </lineage>
</organism>
<feature type="region of interest" description="Disordered" evidence="1">
    <location>
        <begin position="1"/>
        <end position="27"/>
    </location>
</feature>
<sequence length="214" mass="23621">MHDIDGTLLRGVQSEWENDGESEWGAENEWETQDEFEFETADEFEAEADLDPEDALASEMLELESEAEMEQFLGGLIRRAAKRAVPLAKQAGRFLYKTAQPHLKQAWKGIGNDLVNKGSDAARGWVDQSASRLFGEMPSAAKNRAALNVARKVVQAAQTTGKQMARLPPSSPPAAVKTIVTKACQQYFPPMERGVSGKRGTWVRQGNKIILFGL</sequence>